<dbReference type="PANTHER" id="PTHR38032:SF1">
    <property type="entry name" value="RNA-BINDING PROTEIN KHPB N-TERMINAL DOMAIN-CONTAINING PROTEIN"/>
    <property type="match status" value="1"/>
</dbReference>
<protein>
    <submittedName>
        <fullName evidence="3">FapA family protein</fullName>
    </submittedName>
</protein>
<evidence type="ECO:0000313" key="3">
    <source>
        <dbReference type="EMBL" id="WIF96877.1"/>
    </source>
</evidence>
<reference evidence="3 4" key="1">
    <citation type="submission" date="2023-05" db="EMBL/GenBank/DDBJ databases">
        <title>Comparative genomics reveals the evidence of polycyclic aromatic hydrocarbons degradation in moderately halophilic genus Pontibacillus.</title>
        <authorList>
            <person name="Yang H."/>
            <person name="Qian Z."/>
        </authorList>
    </citation>
    <scope>NUCLEOTIDE SEQUENCE [LARGE SCALE GENOMIC DNA]</scope>
    <source>
        <strain evidence="4">HN14</strain>
    </source>
</reference>
<feature type="coiled-coil region" evidence="1">
    <location>
        <begin position="401"/>
        <end position="428"/>
    </location>
</feature>
<feature type="domain" description="Flagellar Assembly Protein A N-terminal region" evidence="2">
    <location>
        <begin position="72"/>
        <end position="241"/>
    </location>
</feature>
<gene>
    <name evidence="3" type="ORF">QNI29_14105</name>
</gene>
<accession>A0ABY8UTN6</accession>
<dbReference type="EMBL" id="CP126446">
    <property type="protein sequence ID" value="WIF96877.1"/>
    <property type="molecule type" value="Genomic_DNA"/>
</dbReference>
<proteinExistence type="predicted"/>
<name>A0ABY8UTN6_9BACI</name>
<dbReference type="InterPro" id="IPR046866">
    <property type="entry name" value="FapA_N"/>
</dbReference>
<dbReference type="RefSeq" id="WP_231417139.1">
    <property type="nucleotide sequence ID" value="NZ_CP126446.1"/>
</dbReference>
<dbReference type="PANTHER" id="PTHR38032">
    <property type="entry name" value="POLYMERASE-RELATED"/>
    <property type="match status" value="1"/>
</dbReference>
<dbReference type="InterPro" id="IPR005646">
    <property type="entry name" value="FapA"/>
</dbReference>
<dbReference type="Pfam" id="PF20250">
    <property type="entry name" value="FapA_N"/>
    <property type="match status" value="1"/>
</dbReference>
<keyword evidence="4" id="KW-1185">Reference proteome</keyword>
<dbReference type="Proteomes" id="UP001236652">
    <property type="component" value="Chromosome"/>
</dbReference>
<evidence type="ECO:0000313" key="4">
    <source>
        <dbReference type="Proteomes" id="UP001236652"/>
    </source>
</evidence>
<organism evidence="3 4">
    <name type="scientific">Pontibacillus chungwhensis</name>
    <dbReference type="NCBI Taxonomy" id="265426"/>
    <lineage>
        <taxon>Bacteria</taxon>
        <taxon>Bacillati</taxon>
        <taxon>Bacillota</taxon>
        <taxon>Bacilli</taxon>
        <taxon>Bacillales</taxon>
        <taxon>Bacillaceae</taxon>
        <taxon>Pontibacillus</taxon>
    </lineage>
</organism>
<dbReference type="Pfam" id="PF03961">
    <property type="entry name" value="FapA"/>
    <property type="match status" value="1"/>
</dbReference>
<evidence type="ECO:0000259" key="2">
    <source>
        <dbReference type="Pfam" id="PF20250"/>
    </source>
</evidence>
<sequence>MAVHTPSDYIQIEEENETVYLRVLQKGGTFKDLEWMLTDHPRVQITKFQQAKEALEQEGGRAEIGVIKPAVIVKTDRSKMKATLVWNVTEQEWKENASKWGQEAIVALRKAGVVESPDLPAIYSSFYDKTAVVARGIEPRDGEDSVVSYVELASRKPTIKSNGEADFYDMNFVNEVKSGDWLGEKLSATIGTPGKNLYGDVILQTSGKEFPLLYDEETVELVQEENKHVLRAKCAGVVERVNGKIHVSNHLMIPGDVGPGTGHIEFDGSVTVQGTIQEGYKVIATKDVAVLGDIGLYNVPLVCAETGDIYIKGGIFANTTVEAGGNIYVRHANESSLKAKRDIRVGYYSIGSLLQSENVLLDDPKGKIVGGRVEALARVQAGIIGNKMERSTHISIAGFNREEREAELKDLLAKYKSLLTTIDQVKKEVSTLEGIKGRLTEQQLSQYQETYKYYERLLERGNELESKRQATMALLTTRGEGQLSIATEAFPETFVEIKQMAKKVDRMVKGTFYAEGKDLHYEGENE</sequence>
<evidence type="ECO:0000256" key="1">
    <source>
        <dbReference type="SAM" id="Coils"/>
    </source>
</evidence>
<dbReference type="InterPro" id="IPR046865">
    <property type="entry name" value="FapA_b_solenoid"/>
</dbReference>
<keyword evidence="1" id="KW-0175">Coiled coil</keyword>